<protein>
    <submittedName>
        <fullName evidence="3">Uncharacterized protein</fullName>
    </submittedName>
</protein>
<sequence length="187" mass="21318">MTPNTLEFIFYEQQQKAGGIPLKLTSDFGSETIDMAAYRMFISYKHAGIDIEEAAKRMHFTKSTHNQKIEALWSQMMKHHNQAVINAITEKIESVNDIEQIIQQEYPDQEAMFTHTPPWFHDVATGVMEALGLSFHHISIGSVWIAYEYMLPYIKNSFPADQPLPSYDWPPSPSNQSSDSNSDSEAT</sequence>
<proteinExistence type="predicted"/>
<feature type="compositionally biased region" description="Low complexity" evidence="1">
    <location>
        <begin position="174"/>
        <end position="187"/>
    </location>
</feature>
<evidence type="ECO:0000313" key="3">
    <source>
        <dbReference type="EMBL" id="KAA1125494.1"/>
    </source>
</evidence>
<evidence type="ECO:0000256" key="1">
    <source>
        <dbReference type="SAM" id="MobiDB-lite"/>
    </source>
</evidence>
<organism evidence="3 5">
    <name type="scientific">Puccinia graminis f. sp. tritici</name>
    <dbReference type="NCBI Taxonomy" id="56615"/>
    <lineage>
        <taxon>Eukaryota</taxon>
        <taxon>Fungi</taxon>
        <taxon>Dikarya</taxon>
        <taxon>Basidiomycota</taxon>
        <taxon>Pucciniomycotina</taxon>
        <taxon>Pucciniomycetes</taxon>
        <taxon>Pucciniales</taxon>
        <taxon>Pucciniaceae</taxon>
        <taxon>Puccinia</taxon>
    </lineage>
</organism>
<comment type="caution">
    <text evidence="3">The sequence shown here is derived from an EMBL/GenBank/DDBJ whole genome shotgun (WGS) entry which is preliminary data.</text>
</comment>
<name>A0A5B0RLA3_PUCGR</name>
<dbReference type="Proteomes" id="UP000324748">
    <property type="component" value="Unassembled WGS sequence"/>
</dbReference>
<evidence type="ECO:0000313" key="4">
    <source>
        <dbReference type="Proteomes" id="UP000324748"/>
    </source>
</evidence>
<dbReference type="EMBL" id="VDEP01000177">
    <property type="protein sequence ID" value="KAA1125494.1"/>
    <property type="molecule type" value="Genomic_DNA"/>
</dbReference>
<reference evidence="4 5" key="1">
    <citation type="submission" date="2019-05" db="EMBL/GenBank/DDBJ databases">
        <title>Emergence of the Ug99 lineage of the wheat stem rust pathogen through somatic hybridization.</title>
        <authorList>
            <person name="Li F."/>
            <person name="Upadhyaya N.M."/>
            <person name="Sperschneider J."/>
            <person name="Matny O."/>
            <person name="Nguyen-Phuc H."/>
            <person name="Mago R."/>
            <person name="Raley C."/>
            <person name="Miller M.E."/>
            <person name="Silverstein K.A.T."/>
            <person name="Henningsen E."/>
            <person name="Hirsch C.D."/>
            <person name="Visser B."/>
            <person name="Pretorius Z.A."/>
            <person name="Steffenson B.J."/>
            <person name="Schwessinger B."/>
            <person name="Dodds P.N."/>
            <person name="Figueroa M."/>
        </authorList>
    </citation>
    <scope>NUCLEOTIDE SEQUENCE [LARGE SCALE GENOMIC DNA]</scope>
    <source>
        <strain evidence="2">21-0</strain>
        <strain evidence="3 5">Ug99</strain>
    </source>
</reference>
<dbReference type="Proteomes" id="UP000325313">
    <property type="component" value="Unassembled WGS sequence"/>
</dbReference>
<feature type="region of interest" description="Disordered" evidence="1">
    <location>
        <begin position="164"/>
        <end position="187"/>
    </location>
</feature>
<gene>
    <name evidence="2" type="ORF">PGT21_017987</name>
    <name evidence="3" type="ORF">PGTUg99_007229</name>
</gene>
<dbReference type="PANTHER" id="PTHR46177:SF1">
    <property type="entry name" value="INTEGRASE CATALYTIC DOMAIN-CONTAINING PROTEIN"/>
    <property type="match status" value="1"/>
</dbReference>
<dbReference type="AlphaFoldDB" id="A0A5B0RLA3"/>
<accession>A0A5B0RLA3</accession>
<evidence type="ECO:0000313" key="2">
    <source>
        <dbReference type="EMBL" id="KAA1090922.1"/>
    </source>
</evidence>
<evidence type="ECO:0000313" key="5">
    <source>
        <dbReference type="Proteomes" id="UP000325313"/>
    </source>
</evidence>
<dbReference type="PANTHER" id="PTHR46177">
    <property type="entry name" value="INTEGRASE CATALYTIC DOMAIN-CONTAINING PROTEIN"/>
    <property type="match status" value="1"/>
</dbReference>
<keyword evidence="4" id="KW-1185">Reference proteome</keyword>
<dbReference type="EMBL" id="VSWC01000092">
    <property type="protein sequence ID" value="KAA1090922.1"/>
    <property type="molecule type" value="Genomic_DNA"/>
</dbReference>
<dbReference type="OrthoDB" id="5392716at2759"/>